<reference evidence="1 2" key="1">
    <citation type="submission" date="2014-04" db="EMBL/GenBank/DDBJ databases">
        <title>Evolutionary Origins and Diversification of the Mycorrhizal Mutualists.</title>
        <authorList>
            <consortium name="DOE Joint Genome Institute"/>
            <consortium name="Mycorrhizal Genomics Consortium"/>
            <person name="Kohler A."/>
            <person name="Kuo A."/>
            <person name="Nagy L.G."/>
            <person name="Floudas D."/>
            <person name="Copeland A."/>
            <person name="Barry K.W."/>
            <person name="Cichocki N."/>
            <person name="Veneault-Fourrey C."/>
            <person name="LaButti K."/>
            <person name="Lindquist E.A."/>
            <person name="Lipzen A."/>
            <person name="Lundell T."/>
            <person name="Morin E."/>
            <person name="Murat C."/>
            <person name="Riley R."/>
            <person name="Ohm R."/>
            <person name="Sun H."/>
            <person name="Tunlid A."/>
            <person name="Henrissat B."/>
            <person name="Grigoriev I.V."/>
            <person name="Hibbett D.S."/>
            <person name="Martin F."/>
        </authorList>
    </citation>
    <scope>NUCLEOTIDE SEQUENCE [LARGE SCALE GENOMIC DNA]</scope>
    <source>
        <strain evidence="1 2">MD-312</strain>
    </source>
</reference>
<sequence length="107" mass="12052">MYSLSRHTEEVAFEPGGVRVDEVDRWALVVGECIDVTHACHSVPPADHRTLVGSTDTALACLLPQIHSSTYHATFHTVRGFIEIFTRSRHRDLLVPPKYFGEFVEFA</sequence>
<dbReference type="HOGENOM" id="CLU_2210408_0_0_1"/>
<organism evidence="1 2">
    <name type="scientific">Hydnomerulius pinastri MD-312</name>
    <dbReference type="NCBI Taxonomy" id="994086"/>
    <lineage>
        <taxon>Eukaryota</taxon>
        <taxon>Fungi</taxon>
        <taxon>Dikarya</taxon>
        <taxon>Basidiomycota</taxon>
        <taxon>Agaricomycotina</taxon>
        <taxon>Agaricomycetes</taxon>
        <taxon>Agaricomycetidae</taxon>
        <taxon>Boletales</taxon>
        <taxon>Boletales incertae sedis</taxon>
        <taxon>Leucogyrophana</taxon>
    </lineage>
</organism>
<dbReference type="Proteomes" id="UP000053820">
    <property type="component" value="Unassembled WGS sequence"/>
</dbReference>
<gene>
    <name evidence="1" type="ORF">HYDPIDRAFT_117448</name>
</gene>
<proteinExistence type="predicted"/>
<dbReference type="AlphaFoldDB" id="A0A0C9V487"/>
<name>A0A0C9V487_9AGAM</name>
<evidence type="ECO:0000313" key="2">
    <source>
        <dbReference type="Proteomes" id="UP000053820"/>
    </source>
</evidence>
<dbReference type="EMBL" id="KN839875">
    <property type="protein sequence ID" value="KIJ60194.1"/>
    <property type="molecule type" value="Genomic_DNA"/>
</dbReference>
<accession>A0A0C9V487</accession>
<keyword evidence="2" id="KW-1185">Reference proteome</keyword>
<evidence type="ECO:0000313" key="1">
    <source>
        <dbReference type="EMBL" id="KIJ60194.1"/>
    </source>
</evidence>
<protein>
    <submittedName>
        <fullName evidence="1">Unplaced genomic scaffold scaffold_41, whole genome shotgun sequence</fullName>
    </submittedName>
</protein>